<comment type="caution">
    <text evidence="4">The sequence shown here is derived from an EMBL/GenBank/DDBJ whole genome shotgun (WGS) entry which is preliminary data.</text>
</comment>
<dbReference type="SMART" id="SM00829">
    <property type="entry name" value="PKS_ER"/>
    <property type="match status" value="1"/>
</dbReference>
<dbReference type="Pfam" id="PF08240">
    <property type="entry name" value="ADH_N"/>
    <property type="match status" value="1"/>
</dbReference>
<evidence type="ECO:0000256" key="1">
    <source>
        <dbReference type="ARBA" id="ARBA00022857"/>
    </source>
</evidence>
<proteinExistence type="predicted"/>
<dbReference type="Gene3D" id="3.40.50.720">
    <property type="entry name" value="NAD(P)-binding Rossmann-like Domain"/>
    <property type="match status" value="1"/>
</dbReference>
<dbReference type="InterPro" id="IPR036291">
    <property type="entry name" value="NAD(P)-bd_dom_sf"/>
</dbReference>
<evidence type="ECO:0000313" key="5">
    <source>
        <dbReference type="Proteomes" id="UP001162131"/>
    </source>
</evidence>
<evidence type="ECO:0000256" key="2">
    <source>
        <dbReference type="ARBA" id="ARBA00023002"/>
    </source>
</evidence>
<evidence type="ECO:0000259" key="3">
    <source>
        <dbReference type="SMART" id="SM00829"/>
    </source>
</evidence>
<accession>A0AAU9K2X1</accession>
<reference evidence="4" key="1">
    <citation type="submission" date="2021-09" db="EMBL/GenBank/DDBJ databases">
        <authorList>
            <consortium name="AG Swart"/>
            <person name="Singh M."/>
            <person name="Singh A."/>
            <person name="Seah K."/>
            <person name="Emmerich C."/>
        </authorList>
    </citation>
    <scope>NUCLEOTIDE SEQUENCE</scope>
    <source>
        <strain evidence="4">ATCC30299</strain>
    </source>
</reference>
<dbReference type="GO" id="GO:0016651">
    <property type="term" value="F:oxidoreductase activity, acting on NAD(P)H"/>
    <property type="evidence" value="ECO:0007669"/>
    <property type="project" value="TreeGrafter"/>
</dbReference>
<sequence>MSKLMKAAILESISENPQVAIREVPIPTPGPGEVLIRMEAAPINPSDLLFIRGLYGNSNPVLPIVPGFEGSGIVIQNGGGFIGWTLLGKRVACAMTPKMGGTWAEYMVTSAKHCVKLNDQITFDQGACFFVNPMTAVMFADVIYQGKHKAAIHTAAASQLGKMMVRWSVENNYPIINIVRRQEQVETLKNLGAKFVLNSSEPTFEEELRALAKELNATIAFDAIGGNITGTLLNLMPETSIVYLYGALSLEACGNINPVGLICEKKKLEGLWLTDWLQSKNIFGAINTVRKVQNSLGELYRTDFAGEYPLEGVQEAIQRYSNNMSAGKILIKPSKGS</sequence>
<keyword evidence="1" id="KW-0521">NADP</keyword>
<dbReference type="InterPro" id="IPR011032">
    <property type="entry name" value="GroES-like_sf"/>
</dbReference>
<dbReference type="AlphaFoldDB" id="A0AAU9K2X1"/>
<dbReference type="InterPro" id="IPR013149">
    <property type="entry name" value="ADH-like_C"/>
</dbReference>
<gene>
    <name evidence="4" type="ORF">BSTOLATCC_MIC44175</name>
</gene>
<dbReference type="Pfam" id="PF00107">
    <property type="entry name" value="ADH_zinc_N"/>
    <property type="match status" value="1"/>
</dbReference>
<dbReference type="PANTHER" id="PTHR48106">
    <property type="entry name" value="QUINONE OXIDOREDUCTASE PIG3-RELATED"/>
    <property type="match status" value="1"/>
</dbReference>
<protein>
    <recommendedName>
        <fullName evidence="3">Enoyl reductase (ER) domain-containing protein</fullName>
    </recommendedName>
</protein>
<dbReference type="Proteomes" id="UP001162131">
    <property type="component" value="Unassembled WGS sequence"/>
</dbReference>
<feature type="domain" description="Enoyl reductase (ER)" evidence="3">
    <location>
        <begin position="14"/>
        <end position="331"/>
    </location>
</feature>
<dbReference type="SUPFAM" id="SSF51735">
    <property type="entry name" value="NAD(P)-binding Rossmann-fold domains"/>
    <property type="match status" value="1"/>
</dbReference>
<evidence type="ECO:0000313" key="4">
    <source>
        <dbReference type="EMBL" id="CAG9327542.1"/>
    </source>
</evidence>
<dbReference type="SUPFAM" id="SSF50129">
    <property type="entry name" value="GroES-like"/>
    <property type="match status" value="1"/>
</dbReference>
<dbReference type="GO" id="GO:0070402">
    <property type="term" value="F:NADPH binding"/>
    <property type="evidence" value="ECO:0007669"/>
    <property type="project" value="TreeGrafter"/>
</dbReference>
<name>A0AAU9K2X1_9CILI</name>
<dbReference type="CDD" id="cd08291">
    <property type="entry name" value="ETR_like_1"/>
    <property type="match status" value="1"/>
</dbReference>
<organism evidence="4 5">
    <name type="scientific">Blepharisma stoltei</name>
    <dbReference type="NCBI Taxonomy" id="1481888"/>
    <lineage>
        <taxon>Eukaryota</taxon>
        <taxon>Sar</taxon>
        <taxon>Alveolata</taxon>
        <taxon>Ciliophora</taxon>
        <taxon>Postciliodesmatophora</taxon>
        <taxon>Heterotrichea</taxon>
        <taxon>Heterotrichida</taxon>
        <taxon>Blepharismidae</taxon>
        <taxon>Blepharisma</taxon>
    </lineage>
</organism>
<dbReference type="InterPro" id="IPR020843">
    <property type="entry name" value="ER"/>
</dbReference>
<dbReference type="InterPro" id="IPR013154">
    <property type="entry name" value="ADH-like_N"/>
</dbReference>
<dbReference type="EMBL" id="CAJZBQ010000044">
    <property type="protein sequence ID" value="CAG9327542.1"/>
    <property type="molecule type" value="Genomic_DNA"/>
</dbReference>
<keyword evidence="2" id="KW-0560">Oxidoreductase</keyword>
<dbReference type="PANTHER" id="PTHR48106:SF18">
    <property type="entry name" value="QUINONE OXIDOREDUCTASE PIG3"/>
    <property type="match status" value="1"/>
</dbReference>
<keyword evidence="5" id="KW-1185">Reference proteome</keyword>
<dbReference type="Gene3D" id="3.90.180.10">
    <property type="entry name" value="Medium-chain alcohol dehydrogenases, catalytic domain"/>
    <property type="match status" value="1"/>
</dbReference>